<keyword evidence="3" id="KW-1185">Reference proteome</keyword>
<evidence type="ECO:0000256" key="1">
    <source>
        <dbReference type="SAM" id="MobiDB-lite"/>
    </source>
</evidence>
<accession>A0A5K7XCE2</accession>
<reference evidence="3" key="1">
    <citation type="submission" date="2019-10" db="EMBL/GenBank/DDBJ databases">
        <title>Lacipirellula parvula gen. nov., sp. nov., representing a lineage of planctomycetes widespread in freshwater anoxic habitats, and description of the family Lacipirellulaceae.</title>
        <authorList>
            <person name="Dedysh S.N."/>
            <person name="Kulichevskaya I.S."/>
            <person name="Beletsky A.V."/>
            <person name="Rakitin A.L."/>
            <person name="Mardanov A.V."/>
            <person name="Ivanova A.A."/>
            <person name="Saltykova V.X."/>
            <person name="Rijpstra W.I.C."/>
            <person name="Sinninghe Damste J.S."/>
            <person name="Ravin N.V."/>
        </authorList>
    </citation>
    <scope>NUCLEOTIDE SEQUENCE [LARGE SCALE GENOMIC DNA]</scope>
    <source>
        <strain evidence="3">PX69</strain>
    </source>
</reference>
<dbReference type="AlphaFoldDB" id="A0A5K7XCE2"/>
<organism evidence="2 3">
    <name type="scientific">Lacipirellula parvula</name>
    <dbReference type="NCBI Taxonomy" id="2650471"/>
    <lineage>
        <taxon>Bacteria</taxon>
        <taxon>Pseudomonadati</taxon>
        <taxon>Planctomycetota</taxon>
        <taxon>Planctomycetia</taxon>
        <taxon>Pirellulales</taxon>
        <taxon>Lacipirellulaceae</taxon>
        <taxon>Lacipirellula</taxon>
    </lineage>
</organism>
<dbReference type="RefSeq" id="WP_152099693.1">
    <property type="nucleotide sequence ID" value="NZ_AP021861.1"/>
</dbReference>
<gene>
    <name evidence="2" type="ORF">PLANPX_3657</name>
</gene>
<protein>
    <recommendedName>
        <fullName evidence="4">YacP-like NYN domain protein</fullName>
    </recommendedName>
</protein>
<dbReference type="KEGG" id="lpav:PLANPX_3657"/>
<feature type="compositionally biased region" description="Basic residues" evidence="1">
    <location>
        <begin position="199"/>
        <end position="213"/>
    </location>
</feature>
<dbReference type="Pfam" id="PF05991">
    <property type="entry name" value="NYN_YacP"/>
    <property type="match status" value="1"/>
</dbReference>
<name>A0A5K7XCE2_9BACT</name>
<evidence type="ECO:0000313" key="2">
    <source>
        <dbReference type="EMBL" id="BBO34045.1"/>
    </source>
</evidence>
<dbReference type="EMBL" id="AP021861">
    <property type="protein sequence ID" value="BBO34045.1"/>
    <property type="molecule type" value="Genomic_DNA"/>
</dbReference>
<dbReference type="Proteomes" id="UP000326837">
    <property type="component" value="Chromosome"/>
</dbReference>
<evidence type="ECO:0000313" key="3">
    <source>
        <dbReference type="Proteomes" id="UP000326837"/>
    </source>
</evidence>
<dbReference type="InterPro" id="IPR010298">
    <property type="entry name" value="YacP-like"/>
</dbReference>
<evidence type="ECO:0008006" key="4">
    <source>
        <dbReference type="Google" id="ProtNLM"/>
    </source>
</evidence>
<sequence length="238" mass="26178">MALLIDGYNLLHVTAIVGHGGLRGSREGLLRFLASAIDPRERPQTTIVFDAAEAPPNLPRTIVFEEMTIHFSSEYDNADELIEELIEAHSVPKSLLVVSSDHRLQRAARRRKAPFVDSDVWFAEALRRRAAMKAPAPIIAKPAGPLSSDEISYWLAEFGDVEELEILPPPARRRPVPKPRATGDAKRTPAQLAGEAKPAKKKATPKRKRPSRKPPHEKGNLANPFPPGYGEDLLEGGS</sequence>
<feature type="region of interest" description="Disordered" evidence="1">
    <location>
        <begin position="166"/>
        <end position="238"/>
    </location>
</feature>
<proteinExistence type="predicted"/>